<feature type="region of interest" description="Disordered" evidence="1">
    <location>
        <begin position="181"/>
        <end position="201"/>
    </location>
</feature>
<feature type="region of interest" description="Disordered" evidence="1">
    <location>
        <begin position="300"/>
        <end position="326"/>
    </location>
</feature>
<feature type="compositionally biased region" description="Polar residues" evidence="1">
    <location>
        <begin position="1"/>
        <end position="15"/>
    </location>
</feature>
<feature type="compositionally biased region" description="Basic residues" evidence="1">
    <location>
        <begin position="45"/>
        <end position="54"/>
    </location>
</feature>
<feature type="region of interest" description="Disordered" evidence="1">
    <location>
        <begin position="365"/>
        <end position="514"/>
    </location>
</feature>
<organism evidence="2 3">
    <name type="scientific">Ceriporiopsis subvermispora (strain B)</name>
    <name type="common">White-rot fungus</name>
    <name type="synonym">Gelatoporia subvermispora</name>
    <dbReference type="NCBI Taxonomy" id="914234"/>
    <lineage>
        <taxon>Eukaryota</taxon>
        <taxon>Fungi</taxon>
        <taxon>Dikarya</taxon>
        <taxon>Basidiomycota</taxon>
        <taxon>Agaricomycotina</taxon>
        <taxon>Agaricomycetes</taxon>
        <taxon>Polyporales</taxon>
        <taxon>Gelatoporiaceae</taxon>
        <taxon>Gelatoporia</taxon>
    </lineage>
</organism>
<accession>M2Q2L6</accession>
<feature type="compositionally biased region" description="Basic and acidic residues" evidence="1">
    <location>
        <begin position="300"/>
        <end position="319"/>
    </location>
</feature>
<protein>
    <submittedName>
        <fullName evidence="2">Uncharacterized protein</fullName>
    </submittedName>
</protein>
<dbReference type="EMBL" id="KB445825">
    <property type="protein sequence ID" value="EMD31043.1"/>
    <property type="molecule type" value="Genomic_DNA"/>
</dbReference>
<feature type="compositionally biased region" description="Pro residues" evidence="1">
    <location>
        <begin position="20"/>
        <end position="38"/>
    </location>
</feature>
<dbReference type="HOGENOM" id="CLU_529953_0_0_1"/>
<dbReference type="Proteomes" id="UP000016930">
    <property type="component" value="Unassembled WGS sequence"/>
</dbReference>
<feature type="compositionally biased region" description="Low complexity" evidence="1">
    <location>
        <begin position="394"/>
        <end position="420"/>
    </location>
</feature>
<dbReference type="AlphaFoldDB" id="M2Q2L6"/>
<name>M2Q2L6_CERS8</name>
<feature type="compositionally biased region" description="Basic and acidic residues" evidence="1">
    <location>
        <begin position="501"/>
        <end position="514"/>
    </location>
</feature>
<proteinExistence type="predicted"/>
<sequence length="514" mass="55990">MYQSSTRWASISPSAHSPARVPPSAPRLPAHPPRPHPGAPYRLHGPARRRRQPTRARPASPRPLSPLGIPQASTYTSRAPPPSPFPLHTKPTRACSRSRAGSRVRRFVATGGCVQTPGPERRPKHAHAHAHSERCNAGPRACRGILEHSIQNTERGIRTQNAEHRRTPRRARVPLASPRLLRAPATPAARPPPPDRALDEDARCGSRLRVRVRQGAQTHWGVALRARRVPAARPLAAHGPGDTRCQKSRRHDTTRHDDVMALQLPASTSSAQPIAPDQRSENIAHRTSNIKHRTPNIERTTHDARRKTENRWRKAESSKAYRTPPLLSSFPPSSLLPFCLLSFFPRSAPYPLPISSSSLHLRTLASHHPAQPARPPASPPACQLHLPGALARTPSPSSSSSSSSSSPPSSSSSSPPSSSSPHHHCHHQPRPVPPVAGAQPLSPPFWPRGPSVRPFAGEIRQTGKGAGTRARAPHPAPLTSVPRTSVPRPRPRTSVPRAPHPAHEREREPELNLA</sequence>
<evidence type="ECO:0000256" key="1">
    <source>
        <dbReference type="SAM" id="MobiDB-lite"/>
    </source>
</evidence>
<reference evidence="2 3" key="1">
    <citation type="journal article" date="2012" name="Proc. Natl. Acad. Sci. U.S.A.">
        <title>Comparative genomics of Ceriporiopsis subvermispora and Phanerochaete chrysosporium provide insight into selective ligninolysis.</title>
        <authorList>
            <person name="Fernandez-Fueyo E."/>
            <person name="Ruiz-Duenas F.J."/>
            <person name="Ferreira P."/>
            <person name="Floudas D."/>
            <person name="Hibbett D.S."/>
            <person name="Canessa P."/>
            <person name="Larrondo L.F."/>
            <person name="James T.Y."/>
            <person name="Seelenfreund D."/>
            <person name="Lobos S."/>
            <person name="Polanco R."/>
            <person name="Tello M."/>
            <person name="Honda Y."/>
            <person name="Watanabe T."/>
            <person name="Watanabe T."/>
            <person name="Ryu J.S."/>
            <person name="Kubicek C.P."/>
            <person name="Schmoll M."/>
            <person name="Gaskell J."/>
            <person name="Hammel K.E."/>
            <person name="St John F.J."/>
            <person name="Vanden Wymelenberg A."/>
            <person name="Sabat G."/>
            <person name="Splinter BonDurant S."/>
            <person name="Syed K."/>
            <person name="Yadav J.S."/>
            <person name="Doddapaneni H."/>
            <person name="Subramanian V."/>
            <person name="Lavin J.L."/>
            <person name="Oguiza J.A."/>
            <person name="Perez G."/>
            <person name="Pisabarro A.G."/>
            <person name="Ramirez L."/>
            <person name="Santoyo F."/>
            <person name="Master E."/>
            <person name="Coutinho P.M."/>
            <person name="Henrissat B."/>
            <person name="Lombard V."/>
            <person name="Magnuson J.K."/>
            <person name="Kuees U."/>
            <person name="Hori C."/>
            <person name="Igarashi K."/>
            <person name="Samejima M."/>
            <person name="Held B.W."/>
            <person name="Barry K.W."/>
            <person name="LaButti K.M."/>
            <person name="Lapidus A."/>
            <person name="Lindquist E.A."/>
            <person name="Lucas S.M."/>
            <person name="Riley R."/>
            <person name="Salamov A.A."/>
            <person name="Hoffmeister D."/>
            <person name="Schwenk D."/>
            <person name="Hadar Y."/>
            <person name="Yarden O."/>
            <person name="de Vries R.P."/>
            <person name="Wiebenga A."/>
            <person name="Stenlid J."/>
            <person name="Eastwood D."/>
            <person name="Grigoriev I.V."/>
            <person name="Berka R.M."/>
            <person name="Blanchette R.A."/>
            <person name="Kersten P."/>
            <person name="Martinez A.T."/>
            <person name="Vicuna R."/>
            <person name="Cullen D."/>
        </authorList>
    </citation>
    <scope>NUCLEOTIDE SEQUENCE [LARGE SCALE GENOMIC DNA]</scope>
    <source>
        <strain evidence="2 3">B</strain>
    </source>
</reference>
<feature type="compositionally biased region" description="Low complexity" evidence="1">
    <location>
        <begin position="479"/>
        <end position="497"/>
    </location>
</feature>
<evidence type="ECO:0000313" key="2">
    <source>
        <dbReference type="EMBL" id="EMD31043.1"/>
    </source>
</evidence>
<feature type="region of interest" description="Disordered" evidence="1">
    <location>
        <begin position="1"/>
        <end position="133"/>
    </location>
</feature>
<keyword evidence="3" id="KW-1185">Reference proteome</keyword>
<gene>
    <name evidence="2" type="ORF">CERSUDRAFT_100764</name>
</gene>
<evidence type="ECO:0000313" key="3">
    <source>
        <dbReference type="Proteomes" id="UP000016930"/>
    </source>
</evidence>